<protein>
    <submittedName>
        <fullName evidence="10">Putative cytochrome p450 protein</fullName>
    </submittedName>
</protein>
<evidence type="ECO:0000313" key="11">
    <source>
        <dbReference type="Proteomes" id="UP000012174"/>
    </source>
</evidence>
<evidence type="ECO:0000256" key="4">
    <source>
        <dbReference type="ARBA" id="ARBA00022723"/>
    </source>
</evidence>
<gene>
    <name evidence="10" type="ORF">UCREL1_5480</name>
</gene>
<dbReference type="CDD" id="cd11062">
    <property type="entry name" value="CYP58-like"/>
    <property type="match status" value="1"/>
</dbReference>
<dbReference type="OrthoDB" id="3945418at2759"/>
<name>M7TL97_EUTLA</name>
<evidence type="ECO:0000256" key="8">
    <source>
        <dbReference type="PIRSR" id="PIRSR602401-1"/>
    </source>
</evidence>
<evidence type="ECO:0000256" key="9">
    <source>
        <dbReference type="RuleBase" id="RU000461"/>
    </source>
</evidence>
<dbReference type="Pfam" id="PF00067">
    <property type="entry name" value="p450"/>
    <property type="match status" value="1"/>
</dbReference>
<comment type="similarity">
    <text evidence="2 9">Belongs to the cytochrome P450 family.</text>
</comment>
<dbReference type="InterPro" id="IPR017972">
    <property type="entry name" value="Cyt_P450_CS"/>
</dbReference>
<dbReference type="GO" id="GO:0020037">
    <property type="term" value="F:heme binding"/>
    <property type="evidence" value="ECO:0007669"/>
    <property type="project" value="InterPro"/>
</dbReference>
<dbReference type="PRINTS" id="PR00463">
    <property type="entry name" value="EP450I"/>
</dbReference>
<evidence type="ECO:0000313" key="10">
    <source>
        <dbReference type="EMBL" id="EMR67515.1"/>
    </source>
</evidence>
<dbReference type="PANTHER" id="PTHR24305">
    <property type="entry name" value="CYTOCHROME P450"/>
    <property type="match status" value="1"/>
</dbReference>
<organism evidence="10 11">
    <name type="scientific">Eutypa lata (strain UCR-EL1)</name>
    <name type="common">Grapevine dieback disease fungus</name>
    <name type="synonym">Eutypa armeniacae</name>
    <dbReference type="NCBI Taxonomy" id="1287681"/>
    <lineage>
        <taxon>Eukaryota</taxon>
        <taxon>Fungi</taxon>
        <taxon>Dikarya</taxon>
        <taxon>Ascomycota</taxon>
        <taxon>Pezizomycotina</taxon>
        <taxon>Sordariomycetes</taxon>
        <taxon>Xylariomycetidae</taxon>
        <taxon>Xylariales</taxon>
        <taxon>Diatrypaceae</taxon>
        <taxon>Eutypa</taxon>
    </lineage>
</organism>
<sequence length="436" mass="49731">MHKRYGPIVRINPWEVHISDPEWNGVYKYSSKASKPHWFYMRFFGMFPSTNTAESHALHQVRRAPLQGYFASTNIQRYMPIIQAQVDKLSRRLADADGQVVSLSDAFRCLATDVATGFAFGTPFGHLDEPTFDHEFNMSVKTVVKMSMWSRHTYGLLLPVLHRIPESLAKKMNPAFGRVQWMREPEPTPGTDPDMIQTLLASSLPAEEKTFSRLFSETRSIIMAGTETTGSTLITITSSLLSDPGKLLLLRHELGNAEEAKVGRLEYSDLRELPYITGVINEGLRLANPTPSRLPRVCSDQDLQYKGWVIPRGTTISTTAQDTHNDPKIFKHPREFQPERWARIEDRKRLNRYLIPWGRGSRLCLGMELATIDLYLTVSRLFSPNSDFSMVLSNTEEDDWKAYHEFFAGFPKGKGLDVLVTSKKKVKRGRVKSRFT</sequence>
<keyword evidence="11" id="KW-1185">Reference proteome</keyword>
<evidence type="ECO:0000256" key="6">
    <source>
        <dbReference type="ARBA" id="ARBA00023004"/>
    </source>
</evidence>
<dbReference type="EMBL" id="KB706414">
    <property type="protein sequence ID" value="EMR67515.1"/>
    <property type="molecule type" value="Genomic_DNA"/>
</dbReference>
<evidence type="ECO:0000256" key="5">
    <source>
        <dbReference type="ARBA" id="ARBA00023002"/>
    </source>
</evidence>
<dbReference type="Proteomes" id="UP000012174">
    <property type="component" value="Unassembled WGS sequence"/>
</dbReference>
<dbReference type="HOGENOM" id="CLU_001570_14_4_1"/>
<dbReference type="InterPro" id="IPR001128">
    <property type="entry name" value="Cyt_P450"/>
</dbReference>
<evidence type="ECO:0000256" key="2">
    <source>
        <dbReference type="ARBA" id="ARBA00010617"/>
    </source>
</evidence>
<accession>M7TL97</accession>
<dbReference type="Gene3D" id="1.10.630.10">
    <property type="entry name" value="Cytochrome P450"/>
    <property type="match status" value="1"/>
</dbReference>
<evidence type="ECO:0000256" key="7">
    <source>
        <dbReference type="ARBA" id="ARBA00023033"/>
    </source>
</evidence>
<keyword evidence="4 8" id="KW-0479">Metal-binding</keyword>
<evidence type="ECO:0000256" key="3">
    <source>
        <dbReference type="ARBA" id="ARBA00022617"/>
    </source>
</evidence>
<dbReference type="AlphaFoldDB" id="M7TL97"/>
<proteinExistence type="inferred from homology"/>
<dbReference type="InterPro" id="IPR002401">
    <property type="entry name" value="Cyt_P450_E_grp-I"/>
</dbReference>
<dbReference type="InterPro" id="IPR036396">
    <property type="entry name" value="Cyt_P450_sf"/>
</dbReference>
<dbReference type="KEGG" id="ela:UCREL1_5480"/>
<feature type="binding site" description="axial binding residue" evidence="8">
    <location>
        <position position="364"/>
    </location>
    <ligand>
        <name>heme</name>
        <dbReference type="ChEBI" id="CHEBI:30413"/>
    </ligand>
    <ligandPart>
        <name>Fe</name>
        <dbReference type="ChEBI" id="CHEBI:18248"/>
    </ligandPart>
</feature>
<dbReference type="InterPro" id="IPR050121">
    <property type="entry name" value="Cytochrome_P450_monoxygenase"/>
</dbReference>
<dbReference type="SUPFAM" id="SSF48264">
    <property type="entry name" value="Cytochrome P450"/>
    <property type="match status" value="1"/>
</dbReference>
<keyword evidence="6 8" id="KW-0408">Iron</keyword>
<dbReference type="STRING" id="1287681.M7TL97"/>
<keyword evidence="5 9" id="KW-0560">Oxidoreductase</keyword>
<dbReference type="GO" id="GO:0016705">
    <property type="term" value="F:oxidoreductase activity, acting on paired donors, with incorporation or reduction of molecular oxygen"/>
    <property type="evidence" value="ECO:0007669"/>
    <property type="project" value="InterPro"/>
</dbReference>
<dbReference type="OMA" id="PWEVHIK"/>
<dbReference type="GO" id="GO:0004497">
    <property type="term" value="F:monooxygenase activity"/>
    <property type="evidence" value="ECO:0007669"/>
    <property type="project" value="UniProtKB-KW"/>
</dbReference>
<reference evidence="11" key="1">
    <citation type="journal article" date="2013" name="Genome Announc.">
        <title>Draft genome sequence of the grapevine dieback fungus Eutypa lata UCR-EL1.</title>
        <authorList>
            <person name="Blanco-Ulate B."/>
            <person name="Rolshausen P.E."/>
            <person name="Cantu D."/>
        </authorList>
    </citation>
    <scope>NUCLEOTIDE SEQUENCE [LARGE SCALE GENOMIC DNA]</scope>
    <source>
        <strain evidence="11">UCR-EL1</strain>
    </source>
</reference>
<dbReference type="PANTHER" id="PTHR24305:SF157">
    <property type="entry name" value="N-ACETYLTRYPTOPHAN 6-HYDROXYLASE IVOC-RELATED"/>
    <property type="match status" value="1"/>
</dbReference>
<keyword evidence="7 9" id="KW-0503">Monooxygenase</keyword>
<comment type="cofactor">
    <cofactor evidence="1 8">
        <name>heme</name>
        <dbReference type="ChEBI" id="CHEBI:30413"/>
    </cofactor>
</comment>
<evidence type="ECO:0000256" key="1">
    <source>
        <dbReference type="ARBA" id="ARBA00001971"/>
    </source>
</evidence>
<dbReference type="PROSITE" id="PS00086">
    <property type="entry name" value="CYTOCHROME_P450"/>
    <property type="match status" value="1"/>
</dbReference>
<dbReference type="PRINTS" id="PR00385">
    <property type="entry name" value="P450"/>
</dbReference>
<keyword evidence="3 8" id="KW-0349">Heme</keyword>
<dbReference type="GO" id="GO:0005506">
    <property type="term" value="F:iron ion binding"/>
    <property type="evidence" value="ECO:0007669"/>
    <property type="project" value="InterPro"/>
</dbReference>
<dbReference type="eggNOG" id="KOG0158">
    <property type="taxonomic scope" value="Eukaryota"/>
</dbReference>